<protein>
    <submittedName>
        <fullName evidence="1">Uncharacterized protein</fullName>
    </submittedName>
</protein>
<sequence length="114" mass="12706">MSNNSILPSRGSYRDVLLCDDDSQGSGSNRASPTFVGTRDELKVYVKDLAQSRGCDRGHLLYHWRITVNNPAHNHTIIKDSAAHPLSRCLTVAQQEVVRSTSTSMIRPPDIWKS</sequence>
<organism evidence="1 2">
    <name type="scientific">Hesseltinella vesiculosa</name>
    <dbReference type="NCBI Taxonomy" id="101127"/>
    <lineage>
        <taxon>Eukaryota</taxon>
        <taxon>Fungi</taxon>
        <taxon>Fungi incertae sedis</taxon>
        <taxon>Mucoromycota</taxon>
        <taxon>Mucoromycotina</taxon>
        <taxon>Mucoromycetes</taxon>
        <taxon>Mucorales</taxon>
        <taxon>Cunninghamellaceae</taxon>
        <taxon>Hesseltinella</taxon>
    </lineage>
</organism>
<reference evidence="1 2" key="1">
    <citation type="submission" date="2016-07" db="EMBL/GenBank/DDBJ databases">
        <title>Pervasive Adenine N6-methylation of Active Genes in Fungi.</title>
        <authorList>
            <consortium name="DOE Joint Genome Institute"/>
            <person name="Mondo S.J."/>
            <person name="Dannebaum R.O."/>
            <person name="Kuo R.C."/>
            <person name="Labutti K."/>
            <person name="Haridas S."/>
            <person name="Kuo A."/>
            <person name="Salamov A."/>
            <person name="Ahrendt S.R."/>
            <person name="Lipzen A."/>
            <person name="Sullivan W."/>
            <person name="Andreopoulos W.B."/>
            <person name="Clum A."/>
            <person name="Lindquist E."/>
            <person name="Daum C."/>
            <person name="Ramamoorthy G.K."/>
            <person name="Gryganskyi A."/>
            <person name="Culley D."/>
            <person name="Magnuson J.K."/>
            <person name="James T.Y."/>
            <person name="O'Malley M.A."/>
            <person name="Stajich J.E."/>
            <person name="Spatafora J.W."/>
            <person name="Visel A."/>
            <person name="Grigoriev I.V."/>
        </authorList>
    </citation>
    <scope>NUCLEOTIDE SEQUENCE [LARGE SCALE GENOMIC DNA]</scope>
    <source>
        <strain evidence="1 2">NRRL 3301</strain>
    </source>
</reference>
<comment type="caution">
    <text evidence="1">The sequence shown here is derived from an EMBL/GenBank/DDBJ whole genome shotgun (WGS) entry which is preliminary data.</text>
</comment>
<keyword evidence="2" id="KW-1185">Reference proteome</keyword>
<dbReference type="EMBL" id="MCGT01000009">
    <property type="protein sequence ID" value="ORX56729.1"/>
    <property type="molecule type" value="Genomic_DNA"/>
</dbReference>
<name>A0A1X2GL88_9FUNG</name>
<gene>
    <name evidence="1" type="ORF">DM01DRAFT_327641</name>
</gene>
<evidence type="ECO:0000313" key="2">
    <source>
        <dbReference type="Proteomes" id="UP000242146"/>
    </source>
</evidence>
<evidence type="ECO:0000313" key="1">
    <source>
        <dbReference type="EMBL" id="ORX56729.1"/>
    </source>
</evidence>
<dbReference type="AlphaFoldDB" id="A0A1X2GL88"/>
<dbReference type="Proteomes" id="UP000242146">
    <property type="component" value="Unassembled WGS sequence"/>
</dbReference>
<proteinExistence type="predicted"/>
<accession>A0A1X2GL88</accession>